<dbReference type="EMBL" id="CYKH01001079">
    <property type="protein sequence ID" value="CUG82579.1"/>
    <property type="molecule type" value="Genomic_DNA"/>
</dbReference>
<comment type="subcellular location">
    <subcellularLocation>
        <location evidence="1">Golgi apparatus membrane</location>
    </subcellularLocation>
</comment>
<dbReference type="OrthoDB" id="3318at2759"/>
<dbReference type="PROSITE" id="PS51865">
    <property type="entry name" value="PDZ_GRASP"/>
    <property type="match status" value="1"/>
</dbReference>
<dbReference type="SUPFAM" id="SSF50156">
    <property type="entry name" value="PDZ domain-like"/>
    <property type="match status" value="1"/>
</dbReference>
<protein>
    <submittedName>
        <fullName evidence="6">Golgi reassembly stacking protein (GRASP homologue), putative</fullName>
    </submittedName>
</protein>
<dbReference type="InterPro" id="IPR024958">
    <property type="entry name" value="GRASP_PDZ"/>
</dbReference>
<keyword evidence="7" id="KW-1185">Reference proteome</keyword>
<name>A0A0S4J5I2_BODSA</name>
<dbReference type="Proteomes" id="UP000051952">
    <property type="component" value="Unassembled WGS sequence"/>
</dbReference>
<dbReference type="PANTHER" id="PTHR12893">
    <property type="entry name" value="GOLGI REASSEMBLY STACKING PROTEIN GRASP"/>
    <property type="match status" value="1"/>
</dbReference>
<sequence length="318" mass="34396">MGQGDSTLASIQGFQVARVLPGSPAHTAGLIPYFDIITAIDHLPLSGEASDFFKSYIKKSDGKTVALTVYNLRLRVYRDIPLTPSEQWGGAGQLGCSIDWTSAERCLSNTWHIVDVTSTSPAHQHPDILQQRDYIVGMQPADEQVITMLRDEADFGQRLDAWRQLRTTSPTATPPSLLFLIFDSVDNSIKEVLIEMGQHLSLGIDVANGYLHVIPPTPGASKLPSVKKFVVSNDIHEPHSFPEAPILPSTDAIPMAGTANNILQSPISPPSPHPTPVVSMTTAELPTAGNTLLPPPIHQKIAMPPPLHFPTFPPPPGN</sequence>
<evidence type="ECO:0000313" key="6">
    <source>
        <dbReference type="EMBL" id="CUG82579.1"/>
    </source>
</evidence>
<evidence type="ECO:0000256" key="2">
    <source>
        <dbReference type="ARBA" id="ARBA00022737"/>
    </source>
</evidence>
<dbReference type="InterPro" id="IPR036034">
    <property type="entry name" value="PDZ_sf"/>
</dbReference>
<dbReference type="GO" id="GO:0007030">
    <property type="term" value="P:Golgi organization"/>
    <property type="evidence" value="ECO:0007669"/>
    <property type="project" value="TreeGrafter"/>
</dbReference>
<feature type="domain" description="PDZ GRASP-type" evidence="5">
    <location>
        <begin position="12"/>
        <end position="103"/>
    </location>
</feature>
<dbReference type="InterPro" id="IPR007583">
    <property type="entry name" value="GRASP55_65"/>
</dbReference>
<dbReference type="GO" id="GO:0000139">
    <property type="term" value="C:Golgi membrane"/>
    <property type="evidence" value="ECO:0007669"/>
    <property type="project" value="UniProtKB-SubCell"/>
</dbReference>
<reference evidence="7" key="1">
    <citation type="submission" date="2015-09" db="EMBL/GenBank/DDBJ databases">
        <authorList>
            <consortium name="Pathogen Informatics"/>
        </authorList>
    </citation>
    <scope>NUCLEOTIDE SEQUENCE [LARGE SCALE GENOMIC DNA]</scope>
    <source>
        <strain evidence="7">Lake Konstanz</strain>
    </source>
</reference>
<evidence type="ECO:0000256" key="1">
    <source>
        <dbReference type="ARBA" id="ARBA00004394"/>
    </source>
</evidence>
<dbReference type="AlphaFoldDB" id="A0A0S4J5I2"/>
<keyword evidence="4" id="KW-0472">Membrane</keyword>
<evidence type="ECO:0000313" key="7">
    <source>
        <dbReference type="Proteomes" id="UP000051952"/>
    </source>
</evidence>
<dbReference type="Pfam" id="PF04495">
    <property type="entry name" value="GRASP55_65"/>
    <property type="match status" value="1"/>
</dbReference>
<dbReference type="OMA" id="VMHESED"/>
<evidence type="ECO:0000259" key="5">
    <source>
        <dbReference type="PROSITE" id="PS51865"/>
    </source>
</evidence>
<evidence type="ECO:0000256" key="3">
    <source>
        <dbReference type="ARBA" id="ARBA00023034"/>
    </source>
</evidence>
<evidence type="ECO:0000256" key="4">
    <source>
        <dbReference type="ARBA" id="ARBA00023136"/>
    </source>
</evidence>
<organism evidence="6 7">
    <name type="scientific">Bodo saltans</name>
    <name type="common">Flagellated protozoan</name>
    <dbReference type="NCBI Taxonomy" id="75058"/>
    <lineage>
        <taxon>Eukaryota</taxon>
        <taxon>Discoba</taxon>
        <taxon>Euglenozoa</taxon>
        <taxon>Kinetoplastea</taxon>
        <taxon>Metakinetoplastina</taxon>
        <taxon>Eubodonida</taxon>
        <taxon>Bodonidae</taxon>
        <taxon>Bodo</taxon>
    </lineage>
</organism>
<dbReference type="Gene3D" id="2.30.42.10">
    <property type="match status" value="2"/>
</dbReference>
<keyword evidence="3" id="KW-0333">Golgi apparatus</keyword>
<dbReference type="VEuPathDB" id="TriTrypDB:BSAL_87210"/>
<keyword evidence="2" id="KW-0677">Repeat</keyword>
<accession>A0A0S4J5I2</accession>
<proteinExistence type="predicted"/>
<gene>
    <name evidence="6" type="ORF">BSAL_87210</name>
</gene>
<dbReference type="PANTHER" id="PTHR12893:SF0">
    <property type="entry name" value="GRASP65"/>
    <property type="match status" value="1"/>
</dbReference>